<comment type="caution">
    <text evidence="2">The sequence shown here is derived from an EMBL/GenBank/DDBJ whole genome shotgun (WGS) entry which is preliminary data.</text>
</comment>
<name>A0ABR9G6Z0_9GAMM</name>
<gene>
    <name evidence="2" type="ORF">IGX34_05410</name>
</gene>
<evidence type="ECO:0000313" key="3">
    <source>
        <dbReference type="Proteomes" id="UP000651010"/>
    </source>
</evidence>
<accession>A0ABR9G6Z0</accession>
<organism evidence="2 3">
    <name type="scientific">Dyella acidiphila</name>
    <dbReference type="NCBI Taxonomy" id="2775866"/>
    <lineage>
        <taxon>Bacteria</taxon>
        <taxon>Pseudomonadati</taxon>
        <taxon>Pseudomonadota</taxon>
        <taxon>Gammaproteobacteria</taxon>
        <taxon>Lysobacterales</taxon>
        <taxon>Rhodanobacteraceae</taxon>
        <taxon>Dyella</taxon>
    </lineage>
</organism>
<evidence type="ECO:0000256" key="1">
    <source>
        <dbReference type="SAM" id="MobiDB-lite"/>
    </source>
</evidence>
<feature type="compositionally biased region" description="Basic and acidic residues" evidence="1">
    <location>
        <begin position="85"/>
        <end position="96"/>
    </location>
</feature>
<proteinExistence type="predicted"/>
<feature type="compositionally biased region" description="Basic residues" evidence="1">
    <location>
        <begin position="98"/>
        <end position="114"/>
    </location>
</feature>
<dbReference type="RefSeq" id="WP_192554669.1">
    <property type="nucleotide sequence ID" value="NZ_JACZZA010000002.1"/>
</dbReference>
<protein>
    <submittedName>
        <fullName evidence="2">Uncharacterized protein</fullName>
    </submittedName>
</protein>
<reference evidence="2 3" key="1">
    <citation type="submission" date="2020-09" db="EMBL/GenBank/DDBJ databases">
        <title>Dyella sp. 7MK23 isolated from forest soil.</title>
        <authorList>
            <person name="Fu J."/>
        </authorList>
    </citation>
    <scope>NUCLEOTIDE SEQUENCE [LARGE SCALE GENOMIC DNA]</scope>
    <source>
        <strain evidence="2 3">7MK23</strain>
    </source>
</reference>
<dbReference type="EMBL" id="JACZZA010000002">
    <property type="protein sequence ID" value="MBE1159814.1"/>
    <property type="molecule type" value="Genomic_DNA"/>
</dbReference>
<dbReference type="Proteomes" id="UP000651010">
    <property type="component" value="Unassembled WGS sequence"/>
</dbReference>
<feature type="region of interest" description="Disordered" evidence="1">
    <location>
        <begin position="71"/>
        <end position="126"/>
    </location>
</feature>
<evidence type="ECO:0000313" key="2">
    <source>
        <dbReference type="EMBL" id="MBE1159814.1"/>
    </source>
</evidence>
<keyword evidence="3" id="KW-1185">Reference proteome</keyword>
<sequence length="126" mass="14234">MIRIAKKKLPYLHCVNSHFVHNHAQQKGQKSSLLTLQRNKQAMPAAYDRCNANASIKRCAASLRCHLRASGSATHARHGVAQKIDTYDNDGHEGQRRPGQKFPRRMSNRAHAARRHVEPPRTGAWP</sequence>